<dbReference type="Proteomes" id="UP000477722">
    <property type="component" value="Unassembled WGS sequence"/>
</dbReference>
<dbReference type="AlphaFoldDB" id="A0A6G4WPR0"/>
<organism evidence="2 3">
    <name type="scientific">Streptomyces boncukensis</name>
    <dbReference type="NCBI Taxonomy" id="2711219"/>
    <lineage>
        <taxon>Bacteria</taxon>
        <taxon>Bacillati</taxon>
        <taxon>Actinomycetota</taxon>
        <taxon>Actinomycetes</taxon>
        <taxon>Kitasatosporales</taxon>
        <taxon>Streptomycetaceae</taxon>
        <taxon>Streptomyces</taxon>
    </lineage>
</organism>
<gene>
    <name evidence="2" type="ORF">G5C65_01590</name>
</gene>
<keyword evidence="3" id="KW-1185">Reference proteome</keyword>
<protein>
    <submittedName>
        <fullName evidence="2">Uncharacterized protein</fullName>
    </submittedName>
</protein>
<dbReference type="EMBL" id="JAAKZZ010000007">
    <property type="protein sequence ID" value="NGO67078.1"/>
    <property type="molecule type" value="Genomic_DNA"/>
</dbReference>
<evidence type="ECO:0000313" key="3">
    <source>
        <dbReference type="Proteomes" id="UP000477722"/>
    </source>
</evidence>
<evidence type="ECO:0000256" key="1">
    <source>
        <dbReference type="SAM" id="MobiDB-lite"/>
    </source>
</evidence>
<comment type="caution">
    <text evidence="2">The sequence shown here is derived from an EMBL/GenBank/DDBJ whole genome shotgun (WGS) entry which is preliminary data.</text>
</comment>
<feature type="compositionally biased region" description="Basic residues" evidence="1">
    <location>
        <begin position="567"/>
        <end position="580"/>
    </location>
</feature>
<sequence length="580" mass="63879">MLIQQPRFAEARHLTETLEEDPRQWSAAALLADQGIAQDSERSAALLATWTQICLAAIGTSSLFAEADDQQEPWVRHGRQLAEAAVQGEAETEASARDCATKLDAPGRAALLAHLSTRTSRSVELAGGLEELLEQEGAHRHYAGNGDAPWVTTAAWTICALTELHEEAASARLEHLVQEAGHAADVWRTWAQVAASVLSSRALEHMEPFPHESAPVGLARRTVEAVHGTTSQQRRTQKEFAAQSQENQHALLFELGMMIAAIRAQPARRAARQAERTVGRAPRDAEQQTAYDVLQQMPDEVAERIGRMRALARRAILALIDGDRETLAAVVNRIATYDDDPGRRPYPQPRFRLASREALKLTNAYFYQAETHGSFLANTTVADGARDLITRYAPTEHQQAAGELLTVMKGGGRQSEAEFSPTAGDDAAGLLAFAAASAWLAVHPKVFRSRETARLTLIQEIRENEAKALKIPDREIVTEISDQDALAFLDQLYDENCPLPRDATERAVWERDIIAITKQHLLETPASATTPEQQENLRAQATSILRAATGTPRRTAAPPDRSGTVRKQPKRQPKRKRRGR</sequence>
<feature type="compositionally biased region" description="Low complexity" evidence="1">
    <location>
        <begin position="546"/>
        <end position="559"/>
    </location>
</feature>
<proteinExistence type="predicted"/>
<reference evidence="2 3" key="1">
    <citation type="submission" date="2020-02" db="EMBL/GenBank/DDBJ databases">
        <title>Whole-genome analyses of novel actinobacteria.</title>
        <authorList>
            <person name="Sahin N."/>
            <person name="Tatar D."/>
        </authorList>
    </citation>
    <scope>NUCLEOTIDE SEQUENCE [LARGE SCALE GENOMIC DNA]</scope>
    <source>
        <strain evidence="2 3">SB3404</strain>
    </source>
</reference>
<evidence type="ECO:0000313" key="2">
    <source>
        <dbReference type="EMBL" id="NGO67078.1"/>
    </source>
</evidence>
<feature type="region of interest" description="Disordered" evidence="1">
    <location>
        <begin position="546"/>
        <end position="580"/>
    </location>
</feature>
<name>A0A6G4WPR0_9ACTN</name>
<accession>A0A6G4WPR0</accession>